<proteinExistence type="predicted"/>
<evidence type="ECO:0000313" key="1">
    <source>
        <dbReference type="EMBL" id="EUA42721.1"/>
    </source>
</evidence>
<gene>
    <name evidence="1" type="ORF">I553_6581</name>
</gene>
<accession>X8BGW9</accession>
<dbReference type="InterPro" id="IPR027417">
    <property type="entry name" value="P-loop_NTPase"/>
</dbReference>
<sequence>MDPRRQLLTVLGSDYVEKFAYNLDGVAAMMDDLAAALARREPPPGLSAEELLSRSWWSGPEIFLIIDDIQQLPPGFDSPLHKAAPWVTRAADVGLHVFVTRTFGGWSSAGSDPILRALHQANAPLLVMDADPDEGFIRGKMKGGPLPRGRGLLMAEDTGVFVQVAATDLRR</sequence>
<organism evidence="1">
    <name type="scientific">Mycobacterium xenopi 4042</name>
    <dbReference type="NCBI Taxonomy" id="1299334"/>
    <lineage>
        <taxon>Bacteria</taxon>
        <taxon>Bacillati</taxon>
        <taxon>Actinomycetota</taxon>
        <taxon>Actinomycetes</taxon>
        <taxon>Mycobacteriales</taxon>
        <taxon>Mycobacteriaceae</taxon>
        <taxon>Mycobacterium</taxon>
    </lineage>
</organism>
<protein>
    <submittedName>
        <fullName evidence="1">ESX-5 secretion system eccCb5 domain protein</fullName>
    </submittedName>
</protein>
<dbReference type="Gene3D" id="3.40.50.300">
    <property type="entry name" value="P-loop containing nucleotide triphosphate hydrolases"/>
    <property type="match status" value="1"/>
</dbReference>
<dbReference type="EMBL" id="JAOB01000042">
    <property type="protein sequence ID" value="EUA42721.1"/>
    <property type="molecule type" value="Genomic_DNA"/>
</dbReference>
<reference evidence="1" key="1">
    <citation type="submission" date="2014-01" db="EMBL/GenBank/DDBJ databases">
        <authorList>
            <person name="Brown-Elliot B."/>
            <person name="Wallace R."/>
            <person name="Lenaerts A."/>
            <person name="Ordway D."/>
            <person name="DeGroote M.A."/>
            <person name="Parker T."/>
            <person name="Sizemore C."/>
            <person name="Tallon L.J."/>
            <person name="Sadzewicz L.K."/>
            <person name="Sengamalay N."/>
            <person name="Fraser C.M."/>
            <person name="Hine E."/>
            <person name="Shefchek K.A."/>
            <person name="Das S.P."/>
            <person name="Tettelin H."/>
        </authorList>
    </citation>
    <scope>NUCLEOTIDE SEQUENCE [LARGE SCALE GENOMIC DNA]</scope>
    <source>
        <strain evidence="1">4042</strain>
    </source>
</reference>
<comment type="caution">
    <text evidence="1">The sequence shown here is derived from an EMBL/GenBank/DDBJ whole genome shotgun (WGS) entry which is preliminary data.</text>
</comment>
<dbReference type="PATRIC" id="fig|1299334.3.peg.4732"/>
<name>X8BGW9_MYCXE</name>
<dbReference type="AlphaFoldDB" id="X8BGW9"/>